<evidence type="ECO:0000256" key="1">
    <source>
        <dbReference type="SAM" id="Phobius"/>
    </source>
</evidence>
<sequence>MMGWLIWRAWIGLGFGVSRKLGYVKGYLDLFMRLCFNFCPIFFSFGSCSCLCCGVSDLVVMGIDLIQTGWYML</sequence>
<accession>A0A0P0W5Q7</accession>
<reference evidence="2 3" key="3">
    <citation type="journal article" date="2013" name="Rice">
        <title>Improvement of the Oryza sativa Nipponbare reference genome using next generation sequence and optical map data.</title>
        <authorList>
            <person name="Kawahara Y."/>
            <person name="de la Bastide M."/>
            <person name="Hamilton J.P."/>
            <person name="Kanamori H."/>
            <person name="McCombie W.R."/>
            <person name="Ouyang S."/>
            <person name="Schwartz D.C."/>
            <person name="Tanaka T."/>
            <person name="Wu J."/>
            <person name="Zhou S."/>
            <person name="Childs K.L."/>
            <person name="Davidson R.M."/>
            <person name="Lin H."/>
            <person name="Quesada-Ocampo L."/>
            <person name="Vaillancourt B."/>
            <person name="Sakai H."/>
            <person name="Lee S.S."/>
            <person name="Kim J."/>
            <person name="Numa H."/>
            <person name="Itoh T."/>
            <person name="Buell C.R."/>
            <person name="Matsumoto T."/>
        </authorList>
    </citation>
    <scope>NUCLEOTIDE SEQUENCE [LARGE SCALE GENOMIC DNA]</scope>
    <source>
        <strain evidence="3">cv. Nipponbare</strain>
    </source>
</reference>
<dbReference type="InParanoid" id="A0A0P0W5Q7"/>
<proteinExistence type="predicted"/>
<dbReference type="EMBL" id="AP014959">
    <property type="protein sequence ID" value="BAS87452.1"/>
    <property type="molecule type" value="Genomic_DNA"/>
</dbReference>
<dbReference type="PaxDb" id="39947-A0A0P0W5Q7"/>
<keyword evidence="1" id="KW-0472">Membrane</keyword>
<keyword evidence="1" id="KW-0812">Transmembrane</keyword>
<dbReference type="Proteomes" id="UP000059680">
    <property type="component" value="Chromosome 3"/>
</dbReference>
<reference evidence="2 3" key="2">
    <citation type="journal article" date="2013" name="Plant Cell Physiol.">
        <title>Rice Annotation Project Database (RAP-DB): an integrative and interactive database for rice genomics.</title>
        <authorList>
            <person name="Sakai H."/>
            <person name="Lee S.S."/>
            <person name="Tanaka T."/>
            <person name="Numa H."/>
            <person name="Kim J."/>
            <person name="Kawahara Y."/>
            <person name="Wakimoto H."/>
            <person name="Yang C.C."/>
            <person name="Iwamoto M."/>
            <person name="Abe T."/>
            <person name="Yamada Y."/>
            <person name="Muto A."/>
            <person name="Inokuchi H."/>
            <person name="Ikemura T."/>
            <person name="Matsumoto T."/>
            <person name="Sasaki T."/>
            <person name="Itoh T."/>
        </authorList>
    </citation>
    <scope>NUCLEOTIDE SEQUENCE [LARGE SCALE GENOMIC DNA]</scope>
    <source>
        <strain evidence="3">cv. Nipponbare</strain>
    </source>
</reference>
<keyword evidence="1" id="KW-1133">Transmembrane helix</keyword>
<feature type="transmembrane region" description="Helical" evidence="1">
    <location>
        <begin position="34"/>
        <end position="63"/>
    </location>
</feature>
<name>A0A0P0W5Q7_ORYSJ</name>
<evidence type="ECO:0000313" key="3">
    <source>
        <dbReference type="Proteomes" id="UP000059680"/>
    </source>
</evidence>
<gene>
    <name evidence="2" type="ordered locus">Os03g0857000</name>
    <name evidence="2" type="ORF">OSNPB_030857000</name>
</gene>
<dbReference type="Gramene" id="Os03t0857000-01">
    <property type="protein sequence ID" value="Os03t0857000-01"/>
    <property type="gene ID" value="Os03g0857000"/>
</dbReference>
<keyword evidence="3" id="KW-1185">Reference proteome</keyword>
<dbReference type="AlphaFoldDB" id="A0A0P0W5Q7"/>
<evidence type="ECO:0000313" key="2">
    <source>
        <dbReference type="EMBL" id="BAS87452.1"/>
    </source>
</evidence>
<reference evidence="3" key="1">
    <citation type="journal article" date="2005" name="Nature">
        <title>The map-based sequence of the rice genome.</title>
        <authorList>
            <consortium name="International rice genome sequencing project (IRGSP)"/>
            <person name="Matsumoto T."/>
            <person name="Wu J."/>
            <person name="Kanamori H."/>
            <person name="Katayose Y."/>
            <person name="Fujisawa M."/>
            <person name="Namiki N."/>
            <person name="Mizuno H."/>
            <person name="Yamamoto K."/>
            <person name="Antonio B.A."/>
            <person name="Baba T."/>
            <person name="Sakata K."/>
            <person name="Nagamura Y."/>
            <person name="Aoki H."/>
            <person name="Arikawa K."/>
            <person name="Arita K."/>
            <person name="Bito T."/>
            <person name="Chiden Y."/>
            <person name="Fujitsuka N."/>
            <person name="Fukunaka R."/>
            <person name="Hamada M."/>
            <person name="Harada C."/>
            <person name="Hayashi A."/>
            <person name="Hijishita S."/>
            <person name="Honda M."/>
            <person name="Hosokawa S."/>
            <person name="Ichikawa Y."/>
            <person name="Idonuma A."/>
            <person name="Iijima M."/>
            <person name="Ikeda M."/>
            <person name="Ikeno M."/>
            <person name="Ito K."/>
            <person name="Ito S."/>
            <person name="Ito T."/>
            <person name="Ito Y."/>
            <person name="Ito Y."/>
            <person name="Iwabuchi A."/>
            <person name="Kamiya K."/>
            <person name="Karasawa W."/>
            <person name="Kurita K."/>
            <person name="Katagiri S."/>
            <person name="Kikuta A."/>
            <person name="Kobayashi H."/>
            <person name="Kobayashi N."/>
            <person name="Machita K."/>
            <person name="Maehara T."/>
            <person name="Masukawa M."/>
            <person name="Mizubayashi T."/>
            <person name="Mukai Y."/>
            <person name="Nagasaki H."/>
            <person name="Nagata Y."/>
            <person name="Naito S."/>
            <person name="Nakashima M."/>
            <person name="Nakama Y."/>
            <person name="Nakamichi Y."/>
            <person name="Nakamura M."/>
            <person name="Meguro A."/>
            <person name="Negishi M."/>
            <person name="Ohta I."/>
            <person name="Ohta T."/>
            <person name="Okamoto M."/>
            <person name="Ono N."/>
            <person name="Saji S."/>
            <person name="Sakaguchi M."/>
            <person name="Sakai K."/>
            <person name="Shibata M."/>
            <person name="Shimokawa T."/>
            <person name="Song J."/>
            <person name="Takazaki Y."/>
            <person name="Terasawa K."/>
            <person name="Tsugane M."/>
            <person name="Tsuji K."/>
            <person name="Ueda S."/>
            <person name="Waki K."/>
            <person name="Yamagata H."/>
            <person name="Yamamoto M."/>
            <person name="Yamamoto S."/>
            <person name="Yamane H."/>
            <person name="Yoshiki S."/>
            <person name="Yoshihara R."/>
            <person name="Yukawa K."/>
            <person name="Zhong H."/>
            <person name="Yano M."/>
            <person name="Yuan Q."/>
            <person name="Ouyang S."/>
            <person name="Liu J."/>
            <person name="Jones K.M."/>
            <person name="Gansberger K."/>
            <person name="Moffat K."/>
            <person name="Hill J."/>
            <person name="Bera J."/>
            <person name="Fadrosh D."/>
            <person name="Jin S."/>
            <person name="Johri S."/>
            <person name="Kim M."/>
            <person name="Overton L."/>
            <person name="Reardon M."/>
            <person name="Tsitrin T."/>
            <person name="Vuong H."/>
            <person name="Weaver B."/>
            <person name="Ciecko A."/>
            <person name="Tallon L."/>
            <person name="Jackson J."/>
            <person name="Pai G."/>
            <person name="Aken S.V."/>
            <person name="Utterback T."/>
            <person name="Reidmuller S."/>
            <person name="Feldblyum T."/>
            <person name="Hsiao J."/>
            <person name="Zismann V."/>
            <person name="Iobst S."/>
            <person name="de Vazeille A.R."/>
            <person name="Buell C.R."/>
            <person name="Ying K."/>
            <person name="Li Y."/>
            <person name="Lu T."/>
            <person name="Huang Y."/>
            <person name="Zhao Q."/>
            <person name="Feng Q."/>
            <person name="Zhang L."/>
            <person name="Zhu J."/>
            <person name="Weng Q."/>
            <person name="Mu J."/>
            <person name="Lu Y."/>
            <person name="Fan D."/>
            <person name="Liu Y."/>
            <person name="Guan J."/>
            <person name="Zhang Y."/>
            <person name="Yu S."/>
            <person name="Liu X."/>
            <person name="Zhang Y."/>
            <person name="Hong G."/>
            <person name="Han B."/>
            <person name="Choisne N."/>
            <person name="Demange N."/>
            <person name="Orjeda G."/>
            <person name="Samain S."/>
            <person name="Cattolico L."/>
            <person name="Pelletier E."/>
            <person name="Couloux A."/>
            <person name="Segurens B."/>
            <person name="Wincker P."/>
            <person name="D'Hont A."/>
            <person name="Scarpelli C."/>
            <person name="Weissenbach J."/>
            <person name="Salanoubat M."/>
            <person name="Quetier F."/>
            <person name="Yu Y."/>
            <person name="Kim H.R."/>
            <person name="Rambo T."/>
            <person name="Currie J."/>
            <person name="Collura K."/>
            <person name="Luo M."/>
            <person name="Yang T."/>
            <person name="Ammiraju J.S.S."/>
            <person name="Engler F."/>
            <person name="Soderlund C."/>
            <person name="Wing R.A."/>
            <person name="Palmer L.E."/>
            <person name="de la Bastide M."/>
            <person name="Spiegel L."/>
            <person name="Nascimento L."/>
            <person name="Zutavern T."/>
            <person name="O'Shaughnessy A."/>
            <person name="Dike S."/>
            <person name="Dedhia N."/>
            <person name="Preston R."/>
            <person name="Balija V."/>
            <person name="McCombie W.R."/>
            <person name="Chow T."/>
            <person name="Chen H."/>
            <person name="Chung M."/>
            <person name="Chen C."/>
            <person name="Shaw J."/>
            <person name="Wu H."/>
            <person name="Hsiao K."/>
            <person name="Chao Y."/>
            <person name="Chu M."/>
            <person name="Cheng C."/>
            <person name="Hour A."/>
            <person name="Lee P."/>
            <person name="Lin S."/>
            <person name="Lin Y."/>
            <person name="Liou J."/>
            <person name="Liu S."/>
            <person name="Hsing Y."/>
            <person name="Raghuvanshi S."/>
            <person name="Mohanty A."/>
            <person name="Bharti A.K."/>
            <person name="Gaur A."/>
            <person name="Gupta V."/>
            <person name="Kumar D."/>
            <person name="Ravi V."/>
            <person name="Vij S."/>
            <person name="Kapur A."/>
            <person name="Khurana P."/>
            <person name="Khurana P."/>
            <person name="Khurana J.P."/>
            <person name="Tyagi A.K."/>
            <person name="Gaikwad K."/>
            <person name="Singh A."/>
            <person name="Dalal V."/>
            <person name="Srivastava S."/>
            <person name="Dixit A."/>
            <person name="Pal A.K."/>
            <person name="Ghazi I.A."/>
            <person name="Yadav M."/>
            <person name="Pandit A."/>
            <person name="Bhargava A."/>
            <person name="Sureshbabu K."/>
            <person name="Batra K."/>
            <person name="Sharma T.R."/>
            <person name="Mohapatra T."/>
            <person name="Singh N.K."/>
            <person name="Messing J."/>
            <person name="Nelson A.B."/>
            <person name="Fuks G."/>
            <person name="Kavchok S."/>
            <person name="Keizer G."/>
            <person name="Linton E."/>
            <person name="Llaca V."/>
            <person name="Song R."/>
            <person name="Tanyolac B."/>
            <person name="Young S."/>
            <person name="Ho-Il K."/>
            <person name="Hahn J.H."/>
            <person name="Sangsakoo G."/>
            <person name="Vanavichit A."/>
            <person name="de Mattos Luiz.A.T."/>
            <person name="Zimmer P.D."/>
            <person name="Malone G."/>
            <person name="Dellagostin O."/>
            <person name="de Oliveira A.C."/>
            <person name="Bevan M."/>
            <person name="Bancroft I."/>
            <person name="Minx P."/>
            <person name="Cordum H."/>
            <person name="Wilson R."/>
            <person name="Cheng Z."/>
            <person name="Jin W."/>
            <person name="Jiang J."/>
            <person name="Leong S.A."/>
            <person name="Iwama H."/>
            <person name="Gojobori T."/>
            <person name="Itoh T."/>
            <person name="Niimura Y."/>
            <person name="Fujii Y."/>
            <person name="Habara T."/>
            <person name="Sakai H."/>
            <person name="Sato Y."/>
            <person name="Wilson G."/>
            <person name="Kumar K."/>
            <person name="McCouch S."/>
            <person name="Juretic N."/>
            <person name="Hoen D."/>
            <person name="Wright S."/>
            <person name="Bruskiewich R."/>
            <person name="Bureau T."/>
            <person name="Miyao A."/>
            <person name="Hirochika H."/>
            <person name="Nishikawa T."/>
            <person name="Kadowaki K."/>
            <person name="Sugiura M."/>
            <person name="Burr B."/>
            <person name="Sasaki T."/>
        </authorList>
    </citation>
    <scope>NUCLEOTIDE SEQUENCE [LARGE SCALE GENOMIC DNA]</scope>
    <source>
        <strain evidence="3">cv. Nipponbare</strain>
    </source>
</reference>
<protein>
    <submittedName>
        <fullName evidence="2">Os03g0857000 protein</fullName>
    </submittedName>
</protein>
<organism evidence="2 3">
    <name type="scientific">Oryza sativa subsp. japonica</name>
    <name type="common">Rice</name>
    <dbReference type="NCBI Taxonomy" id="39947"/>
    <lineage>
        <taxon>Eukaryota</taxon>
        <taxon>Viridiplantae</taxon>
        <taxon>Streptophyta</taxon>
        <taxon>Embryophyta</taxon>
        <taxon>Tracheophyta</taxon>
        <taxon>Spermatophyta</taxon>
        <taxon>Magnoliopsida</taxon>
        <taxon>Liliopsida</taxon>
        <taxon>Poales</taxon>
        <taxon>Poaceae</taxon>
        <taxon>BOP clade</taxon>
        <taxon>Oryzoideae</taxon>
        <taxon>Oryzeae</taxon>
        <taxon>Oryzinae</taxon>
        <taxon>Oryza</taxon>
        <taxon>Oryza sativa</taxon>
    </lineage>
</organism>